<dbReference type="InterPro" id="IPR000330">
    <property type="entry name" value="SNF2_N"/>
</dbReference>
<dbReference type="FunFam" id="3.40.50.10810:FF:000146">
    <property type="entry name" value="RAD54L isoform 5"/>
    <property type="match status" value="1"/>
</dbReference>
<proteinExistence type="predicted"/>
<dbReference type="GO" id="GO:0007131">
    <property type="term" value="P:reciprocal meiotic recombination"/>
    <property type="evidence" value="ECO:0007669"/>
    <property type="project" value="TreeGrafter"/>
</dbReference>
<reference evidence="3" key="2">
    <citation type="submission" date="2025-09" db="UniProtKB">
        <authorList>
            <consortium name="Ensembl"/>
        </authorList>
    </citation>
    <scope>IDENTIFICATION</scope>
</reference>
<dbReference type="InterPro" id="IPR038718">
    <property type="entry name" value="SNF2-like_sf"/>
</dbReference>
<dbReference type="GeneTree" id="ENSGT00940000156897"/>
<dbReference type="Ensembl" id="ENSEBUT00000019762.1">
    <property type="protein sequence ID" value="ENSEBUP00000019186.1"/>
    <property type="gene ID" value="ENSEBUG00000011930.1"/>
</dbReference>
<dbReference type="InterPro" id="IPR014001">
    <property type="entry name" value="Helicase_ATP-bd"/>
</dbReference>
<dbReference type="GO" id="GO:0004386">
    <property type="term" value="F:helicase activity"/>
    <property type="evidence" value="ECO:0007669"/>
    <property type="project" value="UniProtKB-KW"/>
</dbReference>
<dbReference type="PANTHER" id="PTHR45629">
    <property type="entry name" value="SNF2/RAD54 FAMILY MEMBER"/>
    <property type="match status" value="1"/>
</dbReference>
<dbReference type="InterPro" id="IPR050496">
    <property type="entry name" value="SNF2_RAD54_helicase_repair"/>
</dbReference>
<dbReference type="GO" id="GO:0015616">
    <property type="term" value="F:DNA translocase activity"/>
    <property type="evidence" value="ECO:0007669"/>
    <property type="project" value="TreeGrafter"/>
</dbReference>
<evidence type="ECO:0000313" key="4">
    <source>
        <dbReference type="Proteomes" id="UP000694388"/>
    </source>
</evidence>
<keyword evidence="4" id="KW-1185">Reference proteome</keyword>
<organism evidence="3 4">
    <name type="scientific">Eptatretus burgeri</name>
    <name type="common">Inshore hagfish</name>
    <dbReference type="NCBI Taxonomy" id="7764"/>
    <lineage>
        <taxon>Eukaryota</taxon>
        <taxon>Metazoa</taxon>
        <taxon>Chordata</taxon>
        <taxon>Craniata</taxon>
        <taxon>Vertebrata</taxon>
        <taxon>Cyclostomata</taxon>
        <taxon>Myxini</taxon>
        <taxon>Myxiniformes</taxon>
        <taxon>Myxinidae</taxon>
        <taxon>Eptatretinae</taxon>
        <taxon>Eptatretus</taxon>
    </lineage>
</organism>
<dbReference type="SUPFAM" id="SSF52540">
    <property type="entry name" value="P-loop containing nucleoside triphosphate hydrolases"/>
    <property type="match status" value="1"/>
</dbReference>
<dbReference type="GO" id="GO:0005524">
    <property type="term" value="F:ATP binding"/>
    <property type="evidence" value="ECO:0007669"/>
    <property type="project" value="InterPro"/>
</dbReference>
<dbReference type="InterPro" id="IPR027417">
    <property type="entry name" value="P-loop_NTPase"/>
</dbReference>
<dbReference type="Pfam" id="PF00176">
    <property type="entry name" value="SNF2-rel_dom"/>
    <property type="match status" value="2"/>
</dbReference>
<dbReference type="GO" id="GO:0045003">
    <property type="term" value="P:double-strand break repair via synthesis-dependent strand annealing"/>
    <property type="evidence" value="ECO:0007669"/>
    <property type="project" value="TreeGrafter"/>
</dbReference>
<keyword evidence="1" id="KW-0547">Nucleotide-binding</keyword>
<dbReference type="Gene3D" id="3.40.50.10810">
    <property type="entry name" value="Tandem AAA-ATPase domain"/>
    <property type="match status" value="2"/>
</dbReference>
<dbReference type="GO" id="GO:0005634">
    <property type="term" value="C:nucleus"/>
    <property type="evidence" value="ECO:0007669"/>
    <property type="project" value="TreeGrafter"/>
</dbReference>
<dbReference type="Proteomes" id="UP000694388">
    <property type="component" value="Unplaced"/>
</dbReference>
<evidence type="ECO:0000313" key="3">
    <source>
        <dbReference type="Ensembl" id="ENSEBUP00000019186.1"/>
    </source>
</evidence>
<evidence type="ECO:0000256" key="1">
    <source>
        <dbReference type="ARBA" id="ARBA00022806"/>
    </source>
</evidence>
<feature type="domain" description="Helicase ATP-binding" evidence="2">
    <location>
        <begin position="146"/>
        <end position="283"/>
    </location>
</feature>
<keyword evidence="1" id="KW-0067">ATP-binding</keyword>
<name>A0A8C4QRF3_EPTBU</name>
<protein>
    <recommendedName>
        <fullName evidence="2">Helicase ATP-binding domain-containing protein</fullName>
    </recommendedName>
</protein>
<dbReference type="PANTHER" id="PTHR45629:SF7">
    <property type="entry name" value="DNA EXCISION REPAIR PROTEIN ERCC-6-RELATED"/>
    <property type="match status" value="1"/>
</dbReference>
<dbReference type="SMART" id="SM00487">
    <property type="entry name" value="DEXDc"/>
    <property type="match status" value="1"/>
</dbReference>
<dbReference type="AlphaFoldDB" id="A0A8C4QRF3"/>
<evidence type="ECO:0000259" key="2">
    <source>
        <dbReference type="PROSITE" id="PS51192"/>
    </source>
</evidence>
<reference evidence="3" key="1">
    <citation type="submission" date="2025-08" db="UniProtKB">
        <authorList>
            <consortium name="Ensembl"/>
        </authorList>
    </citation>
    <scope>IDENTIFICATION</scope>
</reference>
<dbReference type="PROSITE" id="PS51192">
    <property type="entry name" value="HELICASE_ATP_BIND_1"/>
    <property type="match status" value="1"/>
</dbReference>
<accession>A0A8C4QRF3</accession>
<sequence>MILFQTIKNRNVDRSKNLHFSTQFFHQVFLSQFRKPLTPVGNEQRCPDGEAHEAFIRTILVKPFKVPIPNYTGPLGLKALGIRRQGGRRPLYDPFEENALVLYTPPVLGAHEMLKPVHVVVDPMLTKVLRPHQREGVKFLWECVSGRRLEGSYGCIMADEMGLGKTLQCITLMWTLLRQGPDARPDIEKTVVVAPSSLVKNWANEVAKWLGGRVATLLMNQRSWYFFFWFFFCSQGHRLKNSDNQTYQALDKLNAKRRILISGTPIQNDLLEYFSLVQFVNAGILGTVNKFKKTFEIPILRGRDADATDEVKKKGEEKLLELTGIVNKCLIRRTSDILSKYLPVKYELVVCYPMLIYEKCVKGEEGFAGTLKLFPPGYSPKNLEPQLSGQWFNTWNMSFNPDKSHSLCLSGRNVWNPAHPPSTFSTILWKKSFLSSFWVSLSAIFPGKATFPIWPPKPVAGWESSVVQSPSLAT</sequence>
<keyword evidence="1" id="KW-0347">Helicase</keyword>
<keyword evidence="1" id="KW-0378">Hydrolase</keyword>